<dbReference type="STRING" id="28200.GCA_001572935_00678"/>
<feature type="transmembrane region" description="Helical" evidence="1">
    <location>
        <begin position="82"/>
        <end position="103"/>
    </location>
</feature>
<keyword evidence="1" id="KW-0812">Transmembrane</keyword>
<keyword evidence="1" id="KW-0472">Membrane</keyword>
<dbReference type="InterPro" id="IPR045655">
    <property type="entry name" value="DUF6394"/>
</dbReference>
<evidence type="ECO:0000256" key="1">
    <source>
        <dbReference type="SAM" id="Phobius"/>
    </source>
</evidence>
<name>A0A2U2C2T0_9BACT</name>
<evidence type="ECO:0008006" key="4">
    <source>
        <dbReference type="Google" id="ProtNLM"/>
    </source>
</evidence>
<keyword evidence="1" id="KW-1133">Transmembrane helix</keyword>
<feature type="transmembrane region" description="Helical" evidence="1">
    <location>
        <begin position="7"/>
        <end position="24"/>
    </location>
</feature>
<dbReference type="AlphaFoldDB" id="A0A2U2C2T0"/>
<sequence length="114" mass="12103">MDWGKVTYIFLSLMSLTTTAGFIYEPNTIALFIAASVNLISTIIKIGVKNLLAAELLASSLVADLHLIPAFFVIVFSGDIQLAIALAIGAVIANIVSIALSLIESAKSSEKEDY</sequence>
<protein>
    <recommendedName>
        <fullName evidence="4">MacA</fullName>
    </recommendedName>
</protein>
<gene>
    <name evidence="2" type="ORF">DF188_01000</name>
</gene>
<dbReference type="Pfam" id="PF19931">
    <property type="entry name" value="DUF6394"/>
    <property type="match status" value="1"/>
</dbReference>
<dbReference type="EMBL" id="QEYI01000001">
    <property type="protein sequence ID" value="PWE23283.1"/>
    <property type="molecule type" value="Genomic_DNA"/>
</dbReference>
<proteinExistence type="predicted"/>
<evidence type="ECO:0000313" key="2">
    <source>
        <dbReference type="EMBL" id="PWE23283.1"/>
    </source>
</evidence>
<organism evidence="2 3">
    <name type="scientific">Aliarcobacter skirrowii</name>
    <dbReference type="NCBI Taxonomy" id="28200"/>
    <lineage>
        <taxon>Bacteria</taxon>
        <taxon>Pseudomonadati</taxon>
        <taxon>Campylobacterota</taxon>
        <taxon>Epsilonproteobacteria</taxon>
        <taxon>Campylobacterales</taxon>
        <taxon>Arcobacteraceae</taxon>
        <taxon>Aliarcobacter</taxon>
    </lineage>
</organism>
<dbReference type="RefSeq" id="WP_109065844.1">
    <property type="nucleotide sequence ID" value="NZ_JAUQUC010000019.1"/>
</dbReference>
<reference evidence="2 3" key="1">
    <citation type="submission" date="2018-05" db="EMBL/GenBank/DDBJ databases">
        <title>Antimicrobial susceptibility testing and genomic analysis of Arcobacter skirrowii strains and one Arcobacter butzleri isolated from German poultry farms.</title>
        <authorList>
            <person name="Haenel I."/>
            <person name="Hotzel H."/>
            <person name="Tomaso H."/>
            <person name="Busch A."/>
        </authorList>
    </citation>
    <scope>NUCLEOTIDE SEQUENCE [LARGE SCALE GENOMIC DNA]</scope>
    <source>
        <strain evidence="3">v</strain>
    </source>
</reference>
<accession>A0A2U2C2T0</accession>
<dbReference type="Proteomes" id="UP000245014">
    <property type="component" value="Unassembled WGS sequence"/>
</dbReference>
<feature type="transmembrane region" description="Helical" evidence="1">
    <location>
        <begin position="55"/>
        <end position="76"/>
    </location>
</feature>
<evidence type="ECO:0000313" key="3">
    <source>
        <dbReference type="Proteomes" id="UP000245014"/>
    </source>
</evidence>
<comment type="caution">
    <text evidence="2">The sequence shown here is derived from an EMBL/GenBank/DDBJ whole genome shotgun (WGS) entry which is preliminary data.</text>
</comment>
<feature type="transmembrane region" description="Helical" evidence="1">
    <location>
        <begin position="30"/>
        <end position="48"/>
    </location>
</feature>